<dbReference type="GeneID" id="30150347"/>
<evidence type="ECO:0000259" key="4">
    <source>
        <dbReference type="PROSITE" id="PS50011"/>
    </source>
</evidence>
<dbReference type="InterPro" id="IPR011009">
    <property type="entry name" value="Kinase-like_dom_sf"/>
</dbReference>
<dbReference type="EMBL" id="KV454427">
    <property type="protein sequence ID" value="ODQ82097.1"/>
    <property type="molecule type" value="Genomic_DNA"/>
</dbReference>
<keyword evidence="3" id="KW-0067">ATP-binding</keyword>
<dbReference type="PROSITE" id="PS00108">
    <property type="entry name" value="PROTEIN_KINASE_ST"/>
    <property type="match status" value="1"/>
</dbReference>
<dbReference type="AlphaFoldDB" id="A0A1E3QYF0"/>
<dbReference type="PROSITE" id="PS50011">
    <property type="entry name" value="PROTEIN_KINASE_DOM"/>
    <property type="match status" value="1"/>
</dbReference>
<dbReference type="InterPro" id="IPR008271">
    <property type="entry name" value="Ser/Thr_kinase_AS"/>
</dbReference>
<dbReference type="RefSeq" id="XP_018987425.1">
    <property type="nucleotide sequence ID" value="XM_019132494.1"/>
</dbReference>
<evidence type="ECO:0000256" key="2">
    <source>
        <dbReference type="ARBA" id="ARBA00022741"/>
    </source>
</evidence>
<evidence type="ECO:0000313" key="6">
    <source>
        <dbReference type="Proteomes" id="UP000094336"/>
    </source>
</evidence>
<dbReference type="SMART" id="SM00220">
    <property type="entry name" value="S_TKc"/>
    <property type="match status" value="1"/>
</dbReference>
<dbReference type="InterPro" id="IPR050117">
    <property type="entry name" value="MAPK"/>
</dbReference>
<keyword evidence="1" id="KW-0808">Transferase</keyword>
<dbReference type="OrthoDB" id="413582at2759"/>
<dbReference type="PANTHER" id="PTHR24055">
    <property type="entry name" value="MITOGEN-ACTIVATED PROTEIN KINASE"/>
    <property type="match status" value="1"/>
</dbReference>
<dbReference type="Gene3D" id="3.30.200.20">
    <property type="entry name" value="Phosphorylase Kinase, domain 1"/>
    <property type="match status" value="1"/>
</dbReference>
<proteinExistence type="predicted"/>
<dbReference type="Pfam" id="PF00069">
    <property type="entry name" value="Pkinase"/>
    <property type="match status" value="1"/>
</dbReference>
<evidence type="ECO:0000256" key="1">
    <source>
        <dbReference type="ARBA" id="ARBA00022527"/>
    </source>
</evidence>
<dbReference type="GO" id="GO:0004674">
    <property type="term" value="F:protein serine/threonine kinase activity"/>
    <property type="evidence" value="ECO:0007669"/>
    <property type="project" value="UniProtKB-KW"/>
</dbReference>
<dbReference type="Proteomes" id="UP000094336">
    <property type="component" value="Unassembled WGS sequence"/>
</dbReference>
<keyword evidence="1" id="KW-0418">Kinase</keyword>
<reference evidence="6" key="1">
    <citation type="submission" date="2016-05" db="EMBL/GenBank/DDBJ databases">
        <title>Comparative genomics of biotechnologically important yeasts.</title>
        <authorList>
            <consortium name="DOE Joint Genome Institute"/>
            <person name="Riley R."/>
            <person name="Haridas S."/>
            <person name="Wolfe K.H."/>
            <person name="Lopes M.R."/>
            <person name="Hittinger C.T."/>
            <person name="Goker M."/>
            <person name="Salamov A."/>
            <person name="Wisecaver J."/>
            <person name="Long T.M."/>
            <person name="Aerts A.L."/>
            <person name="Barry K."/>
            <person name="Choi C."/>
            <person name="Clum A."/>
            <person name="Coughlan A.Y."/>
            <person name="Deshpande S."/>
            <person name="Douglass A.P."/>
            <person name="Hanson S.J."/>
            <person name="Klenk H.-P."/>
            <person name="Labutti K."/>
            <person name="Lapidus A."/>
            <person name="Lindquist E."/>
            <person name="Lipzen A."/>
            <person name="Meier-Kolthoff J.P."/>
            <person name="Ohm R.A."/>
            <person name="Otillar R.P."/>
            <person name="Pangilinan J."/>
            <person name="Peng Y."/>
            <person name="Rokas A."/>
            <person name="Rosa C.A."/>
            <person name="Scheuner C."/>
            <person name="Sibirny A.A."/>
            <person name="Slot J.C."/>
            <person name="Stielow J.B."/>
            <person name="Sun H."/>
            <person name="Kurtzman C.P."/>
            <person name="Blackwell M."/>
            <person name="Grigoriev I.V."/>
            <person name="Jeffries T.W."/>
        </authorList>
    </citation>
    <scope>NUCLEOTIDE SEQUENCE [LARGE SCALE GENOMIC DNA]</scope>
    <source>
        <strain evidence="6">NRRL Y-12698</strain>
    </source>
</reference>
<evidence type="ECO:0000256" key="3">
    <source>
        <dbReference type="ARBA" id="ARBA00022840"/>
    </source>
</evidence>
<sequence>MTYINRTRINGGLFSDVYRAKDSRSNGVVALKIADPDLEQLPHNCRNEVKILKSLEPHAEANHLVRLLDSFTLGDDIVMVFPLLPYDLKDVISHNSRAYMPPSFYHPVPSEESGVPTRKNKMTESRAAEIVTTLLSSLAFLHARGVIHRDIKPANILFSTLDGLPILGDFGIVWAPELDVEPPREKICDVSTGVYRAPELLFSVREYTEKIDIWSLGVLLTVLYSLDCQPVFRDAARHSDLALMASIFEVFGTAGLGSWREVQEKEAFQAMNFIERPALEVKKILPRADDTVCAVFSKMMVYQSTERISANEALQMLALFSGGIRQEVG</sequence>
<dbReference type="GO" id="GO:0005524">
    <property type="term" value="F:ATP binding"/>
    <property type="evidence" value="ECO:0007669"/>
    <property type="project" value="UniProtKB-KW"/>
</dbReference>
<name>A0A1E3QYF0_9ASCO</name>
<gene>
    <name evidence="5" type="ORF">BABINDRAFT_6706</name>
</gene>
<accession>A0A1E3QYF0</accession>
<keyword evidence="6" id="KW-1185">Reference proteome</keyword>
<feature type="domain" description="Protein kinase" evidence="4">
    <location>
        <begin position="3"/>
        <end position="320"/>
    </location>
</feature>
<dbReference type="InterPro" id="IPR000719">
    <property type="entry name" value="Prot_kinase_dom"/>
</dbReference>
<dbReference type="SUPFAM" id="SSF56112">
    <property type="entry name" value="Protein kinase-like (PK-like)"/>
    <property type="match status" value="1"/>
</dbReference>
<dbReference type="STRING" id="984486.A0A1E3QYF0"/>
<organism evidence="5 6">
    <name type="scientific">Babjeviella inositovora NRRL Y-12698</name>
    <dbReference type="NCBI Taxonomy" id="984486"/>
    <lineage>
        <taxon>Eukaryota</taxon>
        <taxon>Fungi</taxon>
        <taxon>Dikarya</taxon>
        <taxon>Ascomycota</taxon>
        <taxon>Saccharomycotina</taxon>
        <taxon>Pichiomycetes</taxon>
        <taxon>Serinales incertae sedis</taxon>
        <taxon>Babjeviella</taxon>
    </lineage>
</organism>
<protein>
    <recommendedName>
        <fullName evidence="4">Protein kinase domain-containing protein</fullName>
    </recommendedName>
</protein>
<keyword evidence="2" id="KW-0547">Nucleotide-binding</keyword>
<evidence type="ECO:0000313" key="5">
    <source>
        <dbReference type="EMBL" id="ODQ82097.1"/>
    </source>
</evidence>
<keyword evidence="1" id="KW-0723">Serine/threonine-protein kinase</keyword>
<dbReference type="Gene3D" id="1.10.510.10">
    <property type="entry name" value="Transferase(Phosphotransferase) domain 1"/>
    <property type="match status" value="1"/>
</dbReference>